<feature type="compositionally biased region" description="Low complexity" evidence="1">
    <location>
        <begin position="60"/>
        <end position="72"/>
    </location>
</feature>
<feature type="region of interest" description="Disordered" evidence="1">
    <location>
        <begin position="1379"/>
        <end position="1528"/>
    </location>
</feature>
<feature type="compositionally biased region" description="Polar residues" evidence="1">
    <location>
        <begin position="2021"/>
        <end position="2030"/>
    </location>
</feature>
<feature type="compositionally biased region" description="Polar residues" evidence="1">
    <location>
        <begin position="1305"/>
        <end position="1327"/>
    </location>
</feature>
<dbReference type="EMBL" id="JMSN01000098">
    <property type="protein sequence ID" value="KDN39919.1"/>
    <property type="molecule type" value="Genomic_DNA"/>
</dbReference>
<feature type="compositionally biased region" description="Low complexity" evidence="1">
    <location>
        <begin position="1630"/>
        <end position="1640"/>
    </location>
</feature>
<feature type="region of interest" description="Disordered" evidence="1">
    <location>
        <begin position="553"/>
        <end position="634"/>
    </location>
</feature>
<feature type="region of interest" description="Disordered" evidence="1">
    <location>
        <begin position="1"/>
        <end position="123"/>
    </location>
</feature>
<feature type="compositionally biased region" description="Basic and acidic residues" evidence="1">
    <location>
        <begin position="348"/>
        <end position="359"/>
    </location>
</feature>
<feature type="region of interest" description="Disordered" evidence="1">
    <location>
        <begin position="1654"/>
        <end position="1688"/>
    </location>
</feature>
<keyword evidence="3" id="KW-1185">Reference proteome</keyword>
<feature type="region of interest" description="Disordered" evidence="1">
    <location>
        <begin position="1176"/>
        <end position="1242"/>
    </location>
</feature>
<comment type="caution">
    <text evidence="2">The sequence shown here is derived from an EMBL/GenBank/DDBJ whole genome shotgun (WGS) entry which is preliminary data.</text>
</comment>
<feature type="region of interest" description="Disordered" evidence="1">
    <location>
        <begin position="293"/>
        <end position="321"/>
    </location>
</feature>
<proteinExistence type="predicted"/>
<dbReference type="OMA" id="FEIANPP"/>
<feature type="region of interest" description="Disordered" evidence="1">
    <location>
        <begin position="1629"/>
        <end position="1648"/>
    </location>
</feature>
<evidence type="ECO:0000313" key="3">
    <source>
        <dbReference type="Proteomes" id="UP000027361"/>
    </source>
</evidence>
<feature type="region of interest" description="Disordered" evidence="1">
    <location>
        <begin position="1762"/>
        <end position="1839"/>
    </location>
</feature>
<dbReference type="STRING" id="1037660.A0A066VME1"/>
<feature type="compositionally biased region" description="Polar residues" evidence="1">
    <location>
        <begin position="1674"/>
        <end position="1687"/>
    </location>
</feature>
<feature type="compositionally biased region" description="Polar residues" evidence="1">
    <location>
        <begin position="30"/>
        <end position="56"/>
    </location>
</feature>
<feature type="region of interest" description="Disordered" evidence="1">
    <location>
        <begin position="1095"/>
        <end position="1132"/>
    </location>
</feature>
<sequence length="2148" mass="222802">MAPNPFKWRSGASRSSSSGSSSQHHAGRGNTDQLQSGWGSSDQGLIFASGTTNASFMANGEGPSSSGSKGSGRANDSGNQNGVAAAGRWPATDGSTGNGKGGGWGSGLGQDASPAEGLSAPELPPAARTSLIMPHLKKRFTLLRAPDGTMVTADAMRAHLRAQRARARAIPGAVGSSSEVSFGADTPGAGGSGSAGTSASYFLTEEEENEIIDELERQTRLEASAGPGGVHGIMLNGGFGAGTDGFGGWGTLDSTSPGRKHVPFGTGSKAGSSSATAGLDKISEALAQLNTNSASAFPDGSSGADAYPSPPSADTALLGSPVTPKSAKATLWASSGGGSEREAAYMRKVAKERATRKNEGAGNSRVSGTSQSTSSLSATGGHGVSQHRGSRTESSTTASAANIEGVEDVPMPGAFSSPSVSAPSALSEPHINVEAPHDASGAEEESHANAGMLPGDSLRAGQDPLGRSHASGSGTLLANLSPEAFKRVSTALEEVFGMVAADAERNASIVELVEEDSNHGGQSEQTPQLALQITPFAQSEEATEAIAGCTPISSTNSAGASGGSSTFTFPPKSNRPSLSRQPREDGVDEHVMEEMSRSSNSHLQARASHQLTESRSVRSGRSTRHSTDSVGTFASATSDAPASILGSATGLGFSIEPPAQAQSLDICQPSSDSSPTAVLHGKLDPAAISTPTSAGGHMAHSGNTSVGSVGTGSAGFGHGRRQSGQGLVSIDPANGKMQLGLASPTSNTFPAFTNSGNGPTSIRASAITLGAPVSLPLSGEGVAPPTLSSVATHSTIISTPATDRSGFMQDPDRSSSEYVSRETSQSPRAASMNEETHASNGGETPMSVHAEQVVPVSGGLRLDTSSAGNAAAHTPTQQTVTITEHARSGSAAEFNSVITASAIAARSASYFPSPPAFASKEAYADGFLPPSRVLTSPTSPPQGLANANVLPLAQPKSPLALALQTSTLHKIDGQQFASPISAEEPGSGGLFPLRPQDPELAQRWRETYGIKAADAASMISADEEIVAVSDDEAYGADDDDVWAKVARHEKKEAEAAAKERPVSHIPTEATQQELEGAGLTYNDVVNYQNDLVRSASTKRSGAKSPPPPLPATPVLGDAVDQNPVPALPSSQPVAAPGLASPFAGVDAPAFATEEGRGVRPPSTQHSERTMLIDSMSEFSTPSGQPAALTNFPNQSTPPQDPGASPAIDASHAGLKRRISSRSGVMYDVTSSHRPSSPPPRSMSPIGLPTIRDLSENGFKPIPPVVDPHRQSMSLSQALEAAMLSSPSAMHQSLQSALGIDEEASESINEPANTSGYMTSPSKSATNLTHSRSYDALTRALSPASDDTPASDPGHLNSPRSPPPVDMEDDIAAQARAATHALKGPDHGVYIPPRRSRLLSRSKSTKKLNNAISGPQLISTTQRLDHATSIPAGDPKLSVRSSSQEEKQRVQTQQAISTLSSGTNYGGSSKKENGHTRRSSSFGHQAASNMSLERDNPFSTPTSMGPDPSRLMWSAPTPTSLGDAPSRQSSLGRWMSKLSARSRKISESNLAFKIDPFPASDTPPMPSDRSKPVVTPITSLAEAFPSSAPQGGITMAIPGTTALRGESLASASPASVPTTPQLAIATCTDASRLSPPRSSSLHGNQQGQALHPLSDHQETLPVPPLPTTGKGRALSTASQTMEPSSATGESLMDDVSFDYDAAAAARWHSEAALSVGSSLPTSNVDLSHSKRKSARDTIVRRTLIIPSAPMELLDDKRKSAMSLSAGTRKSRKAENFVSPAATTKSASPTPYERDQHQPYTLLTGKKSLQDRPPTPPGPAGVGGAHRRKPSADIPAESPMPSVPPFVSAMGFSVPKKSMDSLRPFDLLKSSKAGRRVSAATSAGAHSGYAGSLYDMYLDDDDEDRFSATSQEVPPIPAEYQSRSPIRDISRSHIEVTQRADGSVVWQVIAGLADRSSTYSDGLPGTHSRSSIASPMRDSFIQDPGELLSHAQREDTRNFLATHRQHKKLPSLDADNLALPVSQDRSLPNTPTERPESALEPVAAPQTPPQKQKHLGFEMATPQKEGAETRIIYTSDSDLAVMLESLARGNDSAKFEIRRPDSHYAGAVADKGASPSDQLEAEQHAQRLMRVEAEIYSLLAANPNAEEGHA</sequence>
<feature type="region of interest" description="Disordered" evidence="1">
    <location>
        <begin position="2004"/>
        <end position="2053"/>
    </location>
</feature>
<dbReference type="RefSeq" id="XP_013241202.1">
    <property type="nucleotide sequence ID" value="XM_013385748.1"/>
</dbReference>
<accession>A0A066VME1</accession>
<feature type="region of interest" description="Disordered" evidence="1">
    <location>
        <begin position="688"/>
        <end position="727"/>
    </location>
</feature>
<protein>
    <submittedName>
        <fullName evidence="2">Uncharacterized protein</fullName>
    </submittedName>
</protein>
<dbReference type="OrthoDB" id="3259825at2759"/>
<feature type="compositionally biased region" description="Polar residues" evidence="1">
    <location>
        <begin position="1409"/>
        <end position="1421"/>
    </location>
</feature>
<gene>
    <name evidence="2" type="ORF">K437DRAFT_258856</name>
</gene>
<dbReference type="HOGENOM" id="CLU_230911_0_0_1"/>
<organism evidence="2 3">
    <name type="scientific">Tilletiaria anomala (strain ATCC 24038 / CBS 436.72 / UBC 951)</name>
    <dbReference type="NCBI Taxonomy" id="1037660"/>
    <lineage>
        <taxon>Eukaryota</taxon>
        <taxon>Fungi</taxon>
        <taxon>Dikarya</taxon>
        <taxon>Basidiomycota</taxon>
        <taxon>Ustilaginomycotina</taxon>
        <taxon>Exobasidiomycetes</taxon>
        <taxon>Georgefischeriales</taxon>
        <taxon>Tilletiariaceae</taxon>
        <taxon>Tilletiaria</taxon>
    </lineage>
</organism>
<feature type="region of interest" description="Disordered" evidence="1">
    <location>
        <begin position="797"/>
        <end position="847"/>
    </location>
</feature>
<feature type="region of interest" description="Disordered" evidence="1">
    <location>
        <begin position="408"/>
        <end position="427"/>
    </location>
</feature>
<name>A0A066VME1_TILAU</name>
<feature type="compositionally biased region" description="Low complexity" evidence="1">
    <location>
        <begin position="10"/>
        <end position="24"/>
    </location>
</feature>
<feature type="compositionally biased region" description="Polar residues" evidence="1">
    <location>
        <begin position="597"/>
        <end position="620"/>
    </location>
</feature>
<feature type="compositionally biased region" description="Polar residues" evidence="1">
    <location>
        <begin position="1478"/>
        <end position="1502"/>
    </location>
</feature>
<evidence type="ECO:0000313" key="2">
    <source>
        <dbReference type="EMBL" id="KDN39919.1"/>
    </source>
</evidence>
<feature type="compositionally biased region" description="Low complexity" evidence="1">
    <location>
        <begin position="412"/>
        <end position="427"/>
    </location>
</feature>
<feature type="compositionally biased region" description="Polar residues" evidence="1">
    <location>
        <begin position="1449"/>
        <end position="1466"/>
    </location>
</feature>
<reference evidence="2 3" key="1">
    <citation type="submission" date="2014-05" db="EMBL/GenBank/DDBJ databases">
        <title>Draft genome sequence of a rare smut relative, Tilletiaria anomala UBC 951.</title>
        <authorList>
            <consortium name="DOE Joint Genome Institute"/>
            <person name="Toome M."/>
            <person name="Kuo A."/>
            <person name="Henrissat B."/>
            <person name="Lipzen A."/>
            <person name="Tritt A."/>
            <person name="Yoshinaga Y."/>
            <person name="Zane M."/>
            <person name="Barry K."/>
            <person name="Grigoriev I.V."/>
            <person name="Spatafora J.W."/>
            <person name="Aimea M.C."/>
        </authorList>
    </citation>
    <scope>NUCLEOTIDE SEQUENCE [LARGE SCALE GENOMIC DNA]</scope>
    <source>
        <strain evidence="2 3">UBC 951</strain>
    </source>
</reference>
<dbReference type="GeneID" id="25265100"/>
<feature type="compositionally biased region" description="Gly residues" evidence="1">
    <location>
        <begin position="96"/>
        <end position="108"/>
    </location>
</feature>
<feature type="region of interest" description="Disordered" evidence="1">
    <location>
        <begin position="1955"/>
        <end position="1978"/>
    </location>
</feature>
<feature type="compositionally biased region" description="Basic and acidic residues" evidence="1">
    <location>
        <begin position="581"/>
        <end position="596"/>
    </location>
</feature>
<dbReference type="InParanoid" id="A0A066VME1"/>
<feature type="compositionally biased region" description="Low complexity" evidence="1">
    <location>
        <begin position="553"/>
        <end position="569"/>
    </location>
</feature>
<feature type="region of interest" description="Disordered" evidence="1">
    <location>
        <begin position="348"/>
        <end position="399"/>
    </location>
</feature>
<feature type="compositionally biased region" description="Polar residues" evidence="1">
    <location>
        <begin position="816"/>
        <end position="828"/>
    </location>
</feature>
<dbReference type="Proteomes" id="UP000027361">
    <property type="component" value="Unassembled WGS sequence"/>
</dbReference>
<feature type="compositionally biased region" description="Basic residues" evidence="1">
    <location>
        <begin position="1393"/>
        <end position="1405"/>
    </location>
</feature>
<feature type="compositionally biased region" description="Low complexity" evidence="1">
    <location>
        <begin position="364"/>
        <end position="379"/>
    </location>
</feature>
<feature type="region of interest" description="Disordered" evidence="1">
    <location>
        <begin position="1292"/>
        <end position="1327"/>
    </location>
</feature>
<feature type="region of interest" description="Disordered" evidence="1">
    <location>
        <begin position="1341"/>
        <end position="1366"/>
    </location>
</feature>
<feature type="region of interest" description="Disordered" evidence="1">
    <location>
        <begin position="437"/>
        <end position="476"/>
    </location>
</feature>
<evidence type="ECO:0000256" key="1">
    <source>
        <dbReference type="SAM" id="MobiDB-lite"/>
    </source>
</evidence>
<feature type="compositionally biased region" description="Polar residues" evidence="1">
    <location>
        <begin position="1515"/>
        <end position="1528"/>
    </location>
</feature>